<reference evidence="3 4" key="1">
    <citation type="submission" date="2020-02" db="EMBL/GenBank/DDBJ databases">
        <title>Genome assembly of a novel Clostridium senegalense strain.</title>
        <authorList>
            <person name="Gupta T.B."/>
            <person name="Jauregui R."/>
            <person name="Maclean P."/>
            <person name="Nawarathana A."/>
            <person name="Brightwell G."/>
        </authorList>
    </citation>
    <scope>NUCLEOTIDE SEQUENCE [LARGE SCALE GENOMIC DNA]</scope>
    <source>
        <strain evidence="3 4">AGRFS4</strain>
    </source>
</reference>
<keyword evidence="4" id="KW-1185">Reference proteome</keyword>
<dbReference type="AlphaFoldDB" id="A0A6M0H393"/>
<feature type="signal peptide" evidence="2">
    <location>
        <begin position="1"/>
        <end position="26"/>
    </location>
</feature>
<feature type="chain" id="PRO_5026844635" evidence="2">
    <location>
        <begin position="27"/>
        <end position="1110"/>
    </location>
</feature>
<dbReference type="EMBL" id="JAAGPU010000011">
    <property type="protein sequence ID" value="NEU04664.1"/>
    <property type="molecule type" value="Genomic_DNA"/>
</dbReference>
<accession>A0A6M0H393</accession>
<evidence type="ECO:0000313" key="4">
    <source>
        <dbReference type="Proteomes" id="UP000481872"/>
    </source>
</evidence>
<sequence length="1110" mass="123329">MGKKSRVISTLLIGATLSTMGHSVFAVESKETIERKMLAGEDRYETAVKVSKHGWTSAKNVVLVNSTAISDALAATPFAKLKDAPILLTTSKALTDSTKDELKRLQTENVYIVGGGSVISKDVVKELNDMGIKTERIFGSNREETAIAMAKNIDSKEVAVVNGYTGLADALSIAPVAADKQMPILISSKDDLGKTGEYIKEKKIESSYVLGEKGVISEEVEKSLPKAERIGGENRRETNSKVLEKFYSEKEFSNIYVAKDGSKDVGQLVDALSISTVAGKEKSPLVLVGKDISGGQKTYLESKTVKTLYEVGNGINANTVENIIKALSIKEVTPEPDPDPNEAAKVHSVKAINGIQLEVKFNKPVDEDSATDLFNYEIKDEDNKDVLNDIDKNSENNTSLIELKEDKKTAIITLRQGYGIKYNQVDLDVEVSNVYTEDKKEKVADFKSEVRVLSTGLPELLDIKQVGPKEYNLTFSEPVTAKNSNEIRNALRVNKEYPSSIETRIDNPGLDANVLRMITSSELKDGEHELTIKDGIYNYGGFKCEEGSKNFTVVKDESNITATVDKVKSEELTLKFNKSLDIDTVKDDNVEFYLDYVNKDYKLKVKKVEDNKVTLSYGGFPLGEHKIVIKYKNKKDDKIKDLWGKELEETSISYNLQGETAPTVKAEYNRFNKTIDLKFSKAVTGADDYESYILTNADGDEEDLEEVEIKCKDDGKKEYTIDASDFEGKYTLEIVKNKIRDTTVARVPVEETSLEIEVADTTEAEVKMVTYGGEHGDQIFVRFSEAMRTEGTGSVLDKKNYLVTYNGGEPKQLDEIDDAEIDIKGDNDLVQITLPDKIGKGDVSIHIGSVADANGKFTGLGGISIDTVCDDRIISIPAINTIEDIEQGGNIAVKDASTIEFYVDREILLLNQKNIEFKLGGETLNPSSQEIEEDEDLDGNVVYKVTLEFDKKIFNTDGTIDYNKINEGTIEFKEEAFTTINESVSKEIIHKINSEKENKTVDKVAPKIKEGRILEYDTKDNIQKVEIEFSEAVKVNRISASTFDFGKYEVLDIGKDGVDKDMLSKTVTFILDKKIEENSITIKNIQSVMDKHKNETDKLKDIEAVLKNNE</sequence>
<dbReference type="PANTHER" id="PTHR30032">
    <property type="entry name" value="N-ACETYLMURAMOYL-L-ALANINE AMIDASE-RELATED"/>
    <property type="match status" value="1"/>
</dbReference>
<proteinExistence type="predicted"/>
<name>A0A6M0H393_9CLOT</name>
<protein>
    <submittedName>
        <fullName evidence="3">Cell wall-binding repeat-containing protein</fullName>
    </submittedName>
</protein>
<dbReference type="Proteomes" id="UP000481872">
    <property type="component" value="Unassembled WGS sequence"/>
</dbReference>
<dbReference type="RefSeq" id="WP_199869695.1">
    <property type="nucleotide sequence ID" value="NZ_JAAGPU010000011.1"/>
</dbReference>
<keyword evidence="1 2" id="KW-0732">Signal</keyword>
<dbReference type="Gene3D" id="3.40.50.12090">
    <property type="match status" value="2"/>
</dbReference>
<dbReference type="Pfam" id="PF04122">
    <property type="entry name" value="CW_binding_2"/>
    <property type="match status" value="3"/>
</dbReference>
<evidence type="ECO:0000256" key="2">
    <source>
        <dbReference type="SAM" id="SignalP"/>
    </source>
</evidence>
<evidence type="ECO:0000256" key="1">
    <source>
        <dbReference type="ARBA" id="ARBA00022729"/>
    </source>
</evidence>
<organism evidence="3 4">
    <name type="scientific">Clostridium senegalense</name>
    <dbReference type="NCBI Taxonomy" id="1465809"/>
    <lineage>
        <taxon>Bacteria</taxon>
        <taxon>Bacillati</taxon>
        <taxon>Bacillota</taxon>
        <taxon>Clostridia</taxon>
        <taxon>Eubacteriales</taxon>
        <taxon>Clostridiaceae</taxon>
        <taxon>Clostridium</taxon>
    </lineage>
</organism>
<evidence type="ECO:0000313" key="3">
    <source>
        <dbReference type="EMBL" id="NEU04664.1"/>
    </source>
</evidence>
<gene>
    <name evidence="3" type="ORF">G3M99_07255</name>
</gene>
<dbReference type="PANTHER" id="PTHR30032:SF8">
    <property type="entry name" value="GERMINATION-SPECIFIC N-ACETYLMURAMOYL-L-ALANINE AMIDASE"/>
    <property type="match status" value="1"/>
</dbReference>
<dbReference type="InterPro" id="IPR051922">
    <property type="entry name" value="Bact_Sporulation_Assoc"/>
</dbReference>
<dbReference type="InterPro" id="IPR014755">
    <property type="entry name" value="Cu-Rt/internalin_Ig-like"/>
</dbReference>
<comment type="caution">
    <text evidence="3">The sequence shown here is derived from an EMBL/GenBank/DDBJ whole genome shotgun (WGS) entry which is preliminary data.</text>
</comment>
<dbReference type="InterPro" id="IPR007253">
    <property type="entry name" value="Cell_wall-bd_2"/>
</dbReference>
<dbReference type="Gene3D" id="2.60.40.1220">
    <property type="match status" value="1"/>
</dbReference>